<feature type="transmembrane region" description="Helical" evidence="16">
    <location>
        <begin position="21"/>
        <end position="42"/>
    </location>
</feature>
<evidence type="ECO:0000256" key="13">
    <source>
        <dbReference type="ARBA" id="ARBA00023210"/>
    </source>
</evidence>
<dbReference type="AlphaFoldDB" id="A0A2T3P284"/>
<comment type="catalytic activity">
    <reaction evidence="16">
        <text>Preferential cleavage: (Ac)2-L-Lys-D-Ala-|-D-Ala. Also transpeptidation of peptidyl-alanyl moieties that are N-acyl substituents of D-alanine.</text>
        <dbReference type="EC" id="3.4.16.4"/>
    </reaction>
</comment>
<evidence type="ECO:0000259" key="17">
    <source>
        <dbReference type="Pfam" id="PF00905"/>
    </source>
</evidence>
<protein>
    <recommendedName>
        <fullName evidence="16">Peptidoglycan D,D-transpeptidase FtsI</fullName>
        <ecNumber evidence="16">3.4.16.4</ecNumber>
    </recommendedName>
    <alternativeName>
        <fullName evidence="16">Penicillin-binding protein 3</fullName>
        <shortName evidence="16">PBP-3</shortName>
    </alternativeName>
</protein>
<comment type="similarity">
    <text evidence="16">Belongs to the transpeptidase family. FtsI subfamily.</text>
</comment>
<sequence length="590" mass="63974">MIKIFKRTKTSNQRRVKAPPVFIPWRFNIICGFVILALGLLIGRAAYIQVLEPGKLIQEGDLRSLRVKALPSARGIISDRNGEQLAVSVPVQAVWADPVQIYKHGGMIEQARWHALADVLGLDRQKLVKRIEKNQKRRFIYLARQVSPAMAAYVGKLKLPGVGLKDESRRFYPAGEVSAHLIGMTGIDSHGLEGVERTYDGWLTGEPGRKTVRKDRYGRVVENISLKQREPGKPLELSIDQRLQAMAYRAVKQAVVDYRATSASVVMVDVRTGEVLAMVNAPSYNPNNREGLQSFRMRNRVITDAMEPGSTIKPFVVLTALENGVADENTIIDTGNGIMQVGGSRVRDVSKVGKANLARILQKSSNIGVSKLSLAMPVEALLGMYSSVGMGDPSGINLIGESQGFFPDRRRWSDFERATLSFGYGISVTPIQLVRAYATLGALGVSRPLSILKTEEVMPGRQVVSVENTRKLLDMLEMVTGPEGSAKRAAVPGYRVGAKTGTAKVAAAGGYSDEYIAMTAGLAPISNPRIAMVVVVNEPQGDQYYGGAIAAPIFADVMGNALQILNVPPDAGSGDKLKVVHNRGASNADT</sequence>
<keyword evidence="10 16" id="KW-0573">Peptidoglycan synthesis</keyword>
<feature type="active site" description="Acyl-ester intermediate" evidence="16">
    <location>
        <position position="310"/>
    </location>
</feature>
<dbReference type="GO" id="GO:0071555">
    <property type="term" value="P:cell wall organization"/>
    <property type="evidence" value="ECO:0007669"/>
    <property type="project" value="UniProtKB-KW"/>
</dbReference>
<accession>A0A2T3P284</accession>
<keyword evidence="12 16" id="KW-0472">Membrane</keyword>
<keyword evidence="20" id="KW-1185">Reference proteome</keyword>
<dbReference type="OrthoDB" id="9789078at2"/>
<dbReference type="HAMAP" id="MF_02080">
    <property type="entry name" value="FtsI_transpept"/>
    <property type="match status" value="1"/>
</dbReference>
<dbReference type="PANTHER" id="PTHR30627:SF1">
    <property type="entry name" value="PEPTIDOGLYCAN D,D-TRANSPEPTIDASE FTSI"/>
    <property type="match status" value="1"/>
</dbReference>
<keyword evidence="7 16" id="KW-0812">Transmembrane</keyword>
<dbReference type="GO" id="GO:0005886">
    <property type="term" value="C:plasma membrane"/>
    <property type="evidence" value="ECO:0007669"/>
    <property type="project" value="UniProtKB-SubCell"/>
</dbReference>
<dbReference type="InterPro" id="IPR050515">
    <property type="entry name" value="Beta-lactam/transpept"/>
</dbReference>
<evidence type="ECO:0000256" key="12">
    <source>
        <dbReference type="ARBA" id="ARBA00023136"/>
    </source>
</evidence>
<comment type="subcellular location">
    <subcellularLocation>
        <location evidence="16">Cell inner membrane</location>
        <topology evidence="16">Single-pass membrane protein</topology>
    </subcellularLocation>
    <subcellularLocation>
        <location evidence="1">Membrane</location>
    </subcellularLocation>
</comment>
<keyword evidence="3 16" id="KW-0997">Cell inner membrane</keyword>
<organism evidence="19 20">
    <name type="scientific">Photobacterium swingsii</name>
    <dbReference type="NCBI Taxonomy" id="680026"/>
    <lineage>
        <taxon>Bacteria</taxon>
        <taxon>Pseudomonadati</taxon>
        <taxon>Pseudomonadota</taxon>
        <taxon>Gammaproteobacteria</taxon>
        <taxon>Vibrionales</taxon>
        <taxon>Vibrionaceae</taxon>
        <taxon>Photobacterium</taxon>
    </lineage>
</organism>
<dbReference type="Gene3D" id="3.30.450.330">
    <property type="match status" value="1"/>
</dbReference>
<dbReference type="Gene3D" id="3.40.710.10">
    <property type="entry name" value="DD-peptidase/beta-lactamase superfamily"/>
    <property type="match status" value="1"/>
</dbReference>
<evidence type="ECO:0000256" key="4">
    <source>
        <dbReference type="ARBA" id="ARBA00022618"/>
    </source>
</evidence>
<dbReference type="GO" id="GO:0008360">
    <property type="term" value="P:regulation of cell shape"/>
    <property type="evidence" value="ECO:0007669"/>
    <property type="project" value="UniProtKB-KW"/>
</dbReference>
<dbReference type="SUPFAM" id="SSF56601">
    <property type="entry name" value="beta-lactamase/transpeptidase-like"/>
    <property type="match status" value="1"/>
</dbReference>
<dbReference type="GO" id="GO:0006508">
    <property type="term" value="P:proteolysis"/>
    <property type="evidence" value="ECO:0007669"/>
    <property type="project" value="UniProtKB-KW"/>
</dbReference>
<keyword evidence="4 16" id="KW-0132">Cell division</keyword>
<evidence type="ECO:0000256" key="14">
    <source>
        <dbReference type="ARBA" id="ARBA00023306"/>
    </source>
</evidence>
<dbReference type="UniPathway" id="UPA00219"/>
<comment type="function">
    <text evidence="16">Catalyzes cross-linking of the peptidoglycan cell wall at the division septum.</text>
</comment>
<dbReference type="GO" id="GO:0008658">
    <property type="term" value="F:penicillin binding"/>
    <property type="evidence" value="ECO:0007669"/>
    <property type="project" value="InterPro"/>
</dbReference>
<dbReference type="InterPro" id="IPR036138">
    <property type="entry name" value="PBP_dimer_sf"/>
</dbReference>
<comment type="caution">
    <text evidence="19">The sequence shown here is derived from an EMBL/GenBank/DDBJ whole genome shotgun (WGS) entry which is preliminary data.</text>
</comment>
<dbReference type="InterPro" id="IPR012338">
    <property type="entry name" value="Beta-lactam/transpept-like"/>
</dbReference>
<name>A0A2T3P284_9GAMM</name>
<feature type="domain" description="Penicillin-binding protein transpeptidase" evidence="17">
    <location>
        <begin position="264"/>
        <end position="558"/>
    </location>
</feature>
<evidence type="ECO:0000313" key="19">
    <source>
        <dbReference type="EMBL" id="PSW22626.1"/>
    </source>
</evidence>
<evidence type="ECO:0000256" key="7">
    <source>
        <dbReference type="ARBA" id="ARBA00022692"/>
    </source>
</evidence>
<dbReference type="GO" id="GO:0043093">
    <property type="term" value="P:FtsZ-dependent cytokinesis"/>
    <property type="evidence" value="ECO:0007669"/>
    <property type="project" value="UniProtKB-UniRule"/>
</dbReference>
<dbReference type="InterPro" id="IPR005311">
    <property type="entry name" value="PBP_dimer"/>
</dbReference>
<evidence type="ECO:0000256" key="8">
    <source>
        <dbReference type="ARBA" id="ARBA00022801"/>
    </source>
</evidence>
<evidence type="ECO:0000256" key="1">
    <source>
        <dbReference type="ARBA" id="ARBA00004370"/>
    </source>
</evidence>
<dbReference type="EC" id="3.4.16.4" evidence="16"/>
<keyword evidence="5 16" id="KW-0121">Carboxypeptidase</keyword>
<evidence type="ECO:0000256" key="11">
    <source>
        <dbReference type="ARBA" id="ARBA00022989"/>
    </source>
</evidence>
<keyword evidence="9 16" id="KW-0133">Cell shape</keyword>
<dbReference type="Pfam" id="PF00905">
    <property type="entry name" value="Transpeptidase"/>
    <property type="match status" value="1"/>
</dbReference>
<evidence type="ECO:0000256" key="15">
    <source>
        <dbReference type="ARBA" id="ARBA00023316"/>
    </source>
</evidence>
<evidence type="ECO:0000256" key="2">
    <source>
        <dbReference type="ARBA" id="ARBA00022475"/>
    </source>
</evidence>
<dbReference type="GO" id="GO:0000917">
    <property type="term" value="P:division septum assembly"/>
    <property type="evidence" value="ECO:0007669"/>
    <property type="project" value="UniProtKB-KW"/>
</dbReference>
<evidence type="ECO:0000256" key="5">
    <source>
        <dbReference type="ARBA" id="ARBA00022645"/>
    </source>
</evidence>
<keyword evidence="2 16" id="KW-1003">Cell membrane</keyword>
<evidence type="ECO:0000256" key="16">
    <source>
        <dbReference type="HAMAP-Rule" id="MF_02080"/>
    </source>
</evidence>
<comment type="pathway">
    <text evidence="16">Cell wall biogenesis; peptidoglycan biosynthesis.</text>
</comment>
<evidence type="ECO:0000256" key="10">
    <source>
        <dbReference type="ARBA" id="ARBA00022984"/>
    </source>
</evidence>
<dbReference type="GO" id="GO:0009252">
    <property type="term" value="P:peptidoglycan biosynthetic process"/>
    <property type="evidence" value="ECO:0007669"/>
    <property type="project" value="UniProtKB-UniRule"/>
</dbReference>
<evidence type="ECO:0000313" key="20">
    <source>
        <dbReference type="Proteomes" id="UP000240481"/>
    </source>
</evidence>
<evidence type="ECO:0000256" key="6">
    <source>
        <dbReference type="ARBA" id="ARBA00022670"/>
    </source>
</evidence>
<dbReference type="PANTHER" id="PTHR30627">
    <property type="entry name" value="PEPTIDOGLYCAN D,D-TRANSPEPTIDASE"/>
    <property type="match status" value="1"/>
</dbReference>
<keyword evidence="13 16" id="KW-0717">Septation</keyword>
<dbReference type="Gene3D" id="3.90.1310.10">
    <property type="entry name" value="Penicillin-binding protein 2a (Domain 2)"/>
    <property type="match status" value="1"/>
</dbReference>
<dbReference type="Proteomes" id="UP000240481">
    <property type="component" value="Unassembled WGS sequence"/>
</dbReference>
<dbReference type="SUPFAM" id="SSF56519">
    <property type="entry name" value="Penicillin binding protein dimerisation domain"/>
    <property type="match status" value="1"/>
</dbReference>
<evidence type="ECO:0000259" key="18">
    <source>
        <dbReference type="Pfam" id="PF03717"/>
    </source>
</evidence>
<dbReference type="InterPro" id="IPR001460">
    <property type="entry name" value="PCN-bd_Tpept"/>
</dbReference>
<dbReference type="Pfam" id="PF03717">
    <property type="entry name" value="PBP_dimer"/>
    <property type="match status" value="1"/>
</dbReference>
<gene>
    <name evidence="16" type="primary">ftsI</name>
    <name evidence="19" type="ORF">C9I94_19440</name>
</gene>
<proteinExistence type="inferred from homology"/>
<keyword evidence="6 16" id="KW-0645">Protease</keyword>
<keyword evidence="14 16" id="KW-0131">Cell cycle</keyword>
<evidence type="ECO:0000256" key="9">
    <source>
        <dbReference type="ARBA" id="ARBA00022960"/>
    </source>
</evidence>
<keyword evidence="15 16" id="KW-0961">Cell wall biogenesis/degradation</keyword>
<evidence type="ECO:0000256" key="3">
    <source>
        <dbReference type="ARBA" id="ARBA00022519"/>
    </source>
</evidence>
<reference evidence="19 20" key="1">
    <citation type="submission" date="2018-01" db="EMBL/GenBank/DDBJ databases">
        <title>Whole genome sequencing of Histamine producing bacteria.</title>
        <authorList>
            <person name="Butler K."/>
        </authorList>
    </citation>
    <scope>NUCLEOTIDE SEQUENCE [LARGE SCALE GENOMIC DNA]</scope>
    <source>
        <strain evidence="19 20">DSM 24669</strain>
    </source>
</reference>
<dbReference type="RefSeq" id="WP_107302996.1">
    <property type="nucleotide sequence ID" value="NZ_AP024852.1"/>
</dbReference>
<dbReference type="GO" id="GO:0009002">
    <property type="term" value="F:serine-type D-Ala-D-Ala carboxypeptidase activity"/>
    <property type="evidence" value="ECO:0007669"/>
    <property type="project" value="UniProtKB-UniRule"/>
</dbReference>
<dbReference type="EMBL" id="PYLZ01000012">
    <property type="protein sequence ID" value="PSW22626.1"/>
    <property type="molecule type" value="Genomic_DNA"/>
</dbReference>
<dbReference type="InterPro" id="IPR037532">
    <property type="entry name" value="FtsI_transpept"/>
</dbReference>
<dbReference type="GO" id="GO:0008955">
    <property type="term" value="F:peptidoglycan glycosyltransferase activity"/>
    <property type="evidence" value="ECO:0007669"/>
    <property type="project" value="InterPro"/>
</dbReference>
<keyword evidence="11 16" id="KW-1133">Transmembrane helix</keyword>
<keyword evidence="8 16" id="KW-0378">Hydrolase</keyword>
<feature type="domain" description="Penicillin-binding protein dimerisation" evidence="18">
    <location>
        <begin position="71"/>
        <end position="224"/>
    </location>
</feature>
<keyword evidence="19" id="KW-0808">Transferase</keyword>